<organism evidence="1 2">
    <name type="scientific">Trichonephila inaurata madagascariensis</name>
    <dbReference type="NCBI Taxonomy" id="2747483"/>
    <lineage>
        <taxon>Eukaryota</taxon>
        <taxon>Metazoa</taxon>
        <taxon>Ecdysozoa</taxon>
        <taxon>Arthropoda</taxon>
        <taxon>Chelicerata</taxon>
        <taxon>Arachnida</taxon>
        <taxon>Araneae</taxon>
        <taxon>Araneomorphae</taxon>
        <taxon>Entelegynae</taxon>
        <taxon>Araneoidea</taxon>
        <taxon>Nephilidae</taxon>
        <taxon>Trichonephila</taxon>
        <taxon>Trichonephila inaurata</taxon>
    </lineage>
</organism>
<proteinExistence type="predicted"/>
<keyword evidence="2" id="KW-1185">Reference proteome</keyword>
<name>A0A8X7BZS9_9ARAC</name>
<evidence type="ECO:0000313" key="2">
    <source>
        <dbReference type="Proteomes" id="UP000886998"/>
    </source>
</evidence>
<reference evidence="1" key="1">
    <citation type="submission" date="2020-08" db="EMBL/GenBank/DDBJ databases">
        <title>Multicomponent nature underlies the extraordinary mechanical properties of spider dragline silk.</title>
        <authorList>
            <person name="Kono N."/>
            <person name="Nakamura H."/>
            <person name="Mori M."/>
            <person name="Yoshida Y."/>
            <person name="Ohtoshi R."/>
            <person name="Malay A.D."/>
            <person name="Moran D.A.P."/>
            <person name="Tomita M."/>
            <person name="Numata K."/>
            <person name="Arakawa K."/>
        </authorList>
    </citation>
    <scope>NUCLEOTIDE SEQUENCE</scope>
</reference>
<dbReference type="Proteomes" id="UP000886998">
    <property type="component" value="Unassembled WGS sequence"/>
</dbReference>
<evidence type="ECO:0000313" key="1">
    <source>
        <dbReference type="EMBL" id="GFY51301.1"/>
    </source>
</evidence>
<dbReference type="AlphaFoldDB" id="A0A8X7BZS9"/>
<accession>A0A8X7BZS9</accession>
<comment type="caution">
    <text evidence="1">The sequence shown here is derived from an EMBL/GenBank/DDBJ whole genome shotgun (WGS) entry which is preliminary data.</text>
</comment>
<protein>
    <submittedName>
        <fullName evidence="1">Uncharacterized protein</fullName>
    </submittedName>
</protein>
<sequence>MIRAFPTRQESQTELQWTAEQTDFPQNEQWNAKNNRDFQWLHDPWSYGNDFFRLIAVIRPSHLPLSTFTAKKKN</sequence>
<dbReference type="EMBL" id="BMAV01008008">
    <property type="protein sequence ID" value="GFY51301.1"/>
    <property type="molecule type" value="Genomic_DNA"/>
</dbReference>
<gene>
    <name evidence="1" type="ORF">TNIN_138901</name>
</gene>